<comment type="caution">
    <text evidence="3">The sequence shown here is derived from an EMBL/GenBank/DDBJ whole genome shotgun (WGS) entry which is preliminary data.</text>
</comment>
<evidence type="ECO:0000256" key="1">
    <source>
        <dbReference type="SAM" id="MobiDB-lite"/>
    </source>
</evidence>
<accession>A0A3M0G1D9</accession>
<name>A0A3M0G1D9_9ACTN</name>
<dbReference type="InterPro" id="IPR024344">
    <property type="entry name" value="MDMPI_metal-binding"/>
</dbReference>
<dbReference type="GO" id="GO:0046872">
    <property type="term" value="F:metal ion binding"/>
    <property type="evidence" value="ECO:0007669"/>
    <property type="project" value="InterPro"/>
</dbReference>
<feature type="region of interest" description="Disordered" evidence="1">
    <location>
        <begin position="1"/>
        <end position="30"/>
    </location>
</feature>
<organism evidence="3 4">
    <name type="scientific">Tessaracoccus antarcticus</name>
    <dbReference type="NCBI Taxonomy" id="2479848"/>
    <lineage>
        <taxon>Bacteria</taxon>
        <taxon>Bacillati</taxon>
        <taxon>Actinomycetota</taxon>
        <taxon>Actinomycetes</taxon>
        <taxon>Propionibacteriales</taxon>
        <taxon>Propionibacteriaceae</taxon>
        <taxon>Tessaracoccus</taxon>
    </lineage>
</organism>
<dbReference type="Proteomes" id="UP000275256">
    <property type="component" value="Unassembled WGS sequence"/>
</dbReference>
<dbReference type="OrthoDB" id="5185819at2"/>
<dbReference type="SUPFAM" id="SSF109854">
    <property type="entry name" value="DinB/YfiT-like putative metalloenzymes"/>
    <property type="match status" value="1"/>
</dbReference>
<gene>
    <name evidence="3" type="ORF">EAX62_11670</name>
</gene>
<proteinExistence type="predicted"/>
<evidence type="ECO:0000313" key="3">
    <source>
        <dbReference type="EMBL" id="RMB58781.1"/>
    </source>
</evidence>
<feature type="domain" description="Mycothiol-dependent maleylpyruvate isomerase metal-binding" evidence="2">
    <location>
        <begin position="10"/>
        <end position="85"/>
    </location>
</feature>
<evidence type="ECO:0000259" key="2">
    <source>
        <dbReference type="Pfam" id="PF11716"/>
    </source>
</evidence>
<evidence type="ECO:0000313" key="4">
    <source>
        <dbReference type="Proteomes" id="UP000275256"/>
    </source>
</evidence>
<dbReference type="RefSeq" id="WP_121901902.1">
    <property type="nucleotide sequence ID" value="NZ_REFW01000003.1"/>
</dbReference>
<dbReference type="Pfam" id="PF11716">
    <property type="entry name" value="MDMPI_N"/>
    <property type="match status" value="1"/>
</dbReference>
<reference evidence="3 4" key="1">
    <citation type="submission" date="2018-10" db="EMBL/GenBank/DDBJ databases">
        <title>Tessaracoccus antarcticuss sp. nov., isolated from sediment.</title>
        <authorList>
            <person name="Zhou L.Y."/>
            <person name="Du Z.J."/>
        </authorList>
    </citation>
    <scope>NUCLEOTIDE SEQUENCE [LARGE SCALE GENOMIC DNA]</scope>
    <source>
        <strain evidence="3 4">JDX10</strain>
    </source>
</reference>
<protein>
    <recommendedName>
        <fullName evidence="2">Mycothiol-dependent maleylpyruvate isomerase metal-binding domain-containing protein</fullName>
    </recommendedName>
</protein>
<dbReference type="Gene3D" id="1.20.120.450">
    <property type="entry name" value="dinb family like domain"/>
    <property type="match status" value="1"/>
</dbReference>
<sequence>MNTTLSKHTEARRPLEAVLESGPADRWSAQSPCEHWSARDVVRHLIDTQREFLTASLTDEELDVMDSLAQAYGDVLYTEGVCKPEVECASGDDRQARVLAKLGRRA</sequence>
<keyword evidence="4" id="KW-1185">Reference proteome</keyword>
<dbReference type="AlphaFoldDB" id="A0A3M0G1D9"/>
<dbReference type="InterPro" id="IPR034660">
    <property type="entry name" value="DinB/YfiT-like"/>
</dbReference>
<dbReference type="EMBL" id="REFW01000003">
    <property type="protein sequence ID" value="RMB58781.1"/>
    <property type="molecule type" value="Genomic_DNA"/>
</dbReference>